<dbReference type="InParanoid" id="A0A061ELC2"/>
<dbReference type="AlphaFoldDB" id="A0A061ELC2"/>
<evidence type="ECO:0000256" key="1">
    <source>
        <dbReference type="SAM" id="Coils"/>
    </source>
</evidence>
<dbReference type="eggNOG" id="ENOG502RZJI">
    <property type="taxonomic scope" value="Eukaryota"/>
</dbReference>
<keyword evidence="3" id="KW-1185">Reference proteome</keyword>
<dbReference type="PANTHER" id="PTHR37226">
    <property type="entry name" value="GOLGIN FAMILY A PROTEIN"/>
    <property type="match status" value="1"/>
</dbReference>
<dbReference type="EMBL" id="CM001882">
    <property type="protein sequence ID" value="EOY05483.1"/>
    <property type="molecule type" value="Genomic_DNA"/>
</dbReference>
<dbReference type="PANTHER" id="PTHR37226:SF4">
    <property type="entry name" value="GOLGIN FAMILY A PROTEIN"/>
    <property type="match status" value="1"/>
</dbReference>
<keyword evidence="1" id="KW-0175">Coiled coil</keyword>
<organism evidence="2 3">
    <name type="scientific">Theobroma cacao</name>
    <name type="common">Cacao</name>
    <name type="synonym">Cocoa</name>
    <dbReference type="NCBI Taxonomy" id="3641"/>
    <lineage>
        <taxon>Eukaryota</taxon>
        <taxon>Viridiplantae</taxon>
        <taxon>Streptophyta</taxon>
        <taxon>Embryophyta</taxon>
        <taxon>Tracheophyta</taxon>
        <taxon>Spermatophyta</taxon>
        <taxon>Magnoliopsida</taxon>
        <taxon>eudicotyledons</taxon>
        <taxon>Gunneridae</taxon>
        <taxon>Pentapetalae</taxon>
        <taxon>rosids</taxon>
        <taxon>malvids</taxon>
        <taxon>Malvales</taxon>
        <taxon>Malvaceae</taxon>
        <taxon>Byttnerioideae</taxon>
        <taxon>Theobroma</taxon>
    </lineage>
</organism>
<dbReference type="FunCoup" id="A0A061ELC2">
    <property type="interactions" value="42"/>
</dbReference>
<dbReference type="STRING" id="3641.A0A061ELC2"/>
<reference evidence="2 3" key="1">
    <citation type="journal article" date="2013" name="Genome Biol.">
        <title>The genome sequence of the most widely cultivated cacao type and its use to identify candidate genes regulating pod color.</title>
        <authorList>
            <person name="Motamayor J.C."/>
            <person name="Mockaitis K."/>
            <person name="Schmutz J."/>
            <person name="Haiminen N."/>
            <person name="Iii D.L."/>
            <person name="Cornejo O."/>
            <person name="Findley S.D."/>
            <person name="Zheng P."/>
            <person name="Utro F."/>
            <person name="Royaert S."/>
            <person name="Saski C."/>
            <person name="Jenkins J."/>
            <person name="Podicheti R."/>
            <person name="Zhao M."/>
            <person name="Scheffler B.E."/>
            <person name="Stack J.C."/>
            <person name="Feltus F.A."/>
            <person name="Mustiga G.M."/>
            <person name="Amores F."/>
            <person name="Phillips W."/>
            <person name="Marelli J.P."/>
            <person name="May G.D."/>
            <person name="Shapiro H."/>
            <person name="Ma J."/>
            <person name="Bustamante C.D."/>
            <person name="Schnell R.J."/>
            <person name="Main D."/>
            <person name="Gilbert D."/>
            <person name="Parida L."/>
            <person name="Kuhn D.N."/>
        </authorList>
    </citation>
    <scope>NUCLEOTIDE SEQUENCE [LARGE SCALE GENOMIC DNA]</scope>
    <source>
        <strain evidence="3">cv. Matina 1-6</strain>
    </source>
</reference>
<proteinExistence type="predicted"/>
<evidence type="ECO:0000313" key="2">
    <source>
        <dbReference type="EMBL" id="EOY05483.1"/>
    </source>
</evidence>
<protein>
    <submittedName>
        <fullName evidence="2">UPF0329 protein ECU01_0100/ECU01_1510/ECU08_0030, putative isoform 2</fullName>
    </submittedName>
</protein>
<evidence type="ECO:0000313" key="3">
    <source>
        <dbReference type="Proteomes" id="UP000026915"/>
    </source>
</evidence>
<dbReference type="OMA" id="SYERDIM"/>
<dbReference type="Gramene" id="EOY05483">
    <property type="protein sequence ID" value="EOY05483"/>
    <property type="gene ID" value="TCM_020473"/>
</dbReference>
<name>A0A061ELC2_THECC</name>
<sequence length="246" mass="29311">MGAFPSKKKSRPCHERRNVKSLTDKMRLLQEEIKEVVYEREKEARGYEKEVMVFACKEAEWKKERKRLKEEVKKLRKLVEEKEVKIRGMEDYAMAAEKCDKGWPLLGTSFLLEQTREERARRDEAVAKWKQLYLAIKAELDDLIQRTHDGDALYWKAEEEDMIEELKKEAKNKEETIEALRTRLAAMEREDYERGREMDILRQSLRILGTNNKAAYTTSSKDSRIDRHLLPKFEDHRFTCIIDSLH</sequence>
<feature type="coiled-coil region" evidence="1">
    <location>
        <begin position="156"/>
        <end position="190"/>
    </location>
</feature>
<gene>
    <name evidence="2" type="ORF">TCM_020473</name>
</gene>
<dbReference type="Proteomes" id="UP000026915">
    <property type="component" value="Chromosome 4"/>
</dbReference>
<feature type="coiled-coil region" evidence="1">
    <location>
        <begin position="19"/>
        <end position="85"/>
    </location>
</feature>
<accession>A0A061ELC2</accession>